<dbReference type="InterPro" id="IPR036915">
    <property type="entry name" value="Cyclin-like_sf"/>
</dbReference>
<dbReference type="HOGENOM" id="CLU_1590948_0_0_2"/>
<dbReference type="Gene3D" id="1.10.472.10">
    <property type="entry name" value="Cyclin-like"/>
    <property type="match status" value="1"/>
</dbReference>
<name>A1RQP4_PYRIL</name>
<dbReference type="SUPFAM" id="SSF47954">
    <property type="entry name" value="Cyclin-like"/>
    <property type="match status" value="1"/>
</dbReference>
<dbReference type="eggNOG" id="arCOG06998">
    <property type="taxonomic scope" value="Archaea"/>
</dbReference>
<dbReference type="RefSeq" id="WP_011761853.1">
    <property type="nucleotide sequence ID" value="NC_008701.1"/>
</dbReference>
<accession>A1RQP4</accession>
<organism evidence="1 2">
    <name type="scientific">Pyrobaculum islandicum (strain DSM 4184 / JCM 9189 / GEO3)</name>
    <dbReference type="NCBI Taxonomy" id="384616"/>
    <lineage>
        <taxon>Archaea</taxon>
        <taxon>Thermoproteota</taxon>
        <taxon>Thermoprotei</taxon>
        <taxon>Thermoproteales</taxon>
        <taxon>Thermoproteaceae</taxon>
        <taxon>Pyrobaculum</taxon>
    </lineage>
</organism>
<gene>
    <name evidence="1" type="ordered locus">Pisl_0093</name>
</gene>
<sequence length="169" mass="19524">MFSYWQRREDPLTRCIEDVVFNIGVEGDKCFLAAVEYLCKKRLGEATSIDKIAVKYGVSLLCVYKWYAKLYQEGVRYPRDRVEQLLEQVRGKYGVAIAEEVKNLYNFLKSKGALDGLKPEGVIAALLYYAAKKHGLRYDSIRTAEEFGVHPETVEKNIVIFQWYLHGKI</sequence>
<proteinExistence type="predicted"/>
<protein>
    <submittedName>
        <fullName evidence="1">Uncharacterized protein</fullName>
    </submittedName>
</protein>
<dbReference type="GeneID" id="4616979"/>
<reference evidence="1" key="1">
    <citation type="submission" date="2006-12" db="EMBL/GenBank/DDBJ databases">
        <title>Complete sequence of Pyrobaculum islandicum DSM 4184.</title>
        <authorList>
            <person name="Copeland A."/>
            <person name="Lucas S."/>
            <person name="Lapidus A."/>
            <person name="Barry K."/>
            <person name="Detter J.C."/>
            <person name="Glavina del Rio T."/>
            <person name="Dalin E."/>
            <person name="Tice H."/>
            <person name="Pitluck S."/>
            <person name="Meincke L."/>
            <person name="Brettin T."/>
            <person name="Bruce D."/>
            <person name="Han C."/>
            <person name="Tapia R."/>
            <person name="Gilna P."/>
            <person name="Schmutz J."/>
            <person name="Larimer F."/>
            <person name="Land M."/>
            <person name="Hauser L."/>
            <person name="Kyrpides N."/>
            <person name="Mikhailova N."/>
            <person name="Cozen A.E."/>
            <person name="Fitz-Gibbon S.T."/>
            <person name="House C.H."/>
            <person name="Saltikov C."/>
            <person name="Lowe T."/>
            <person name="Richardson P."/>
        </authorList>
    </citation>
    <scope>NUCLEOTIDE SEQUENCE [LARGE SCALE GENOMIC DNA]</scope>
    <source>
        <strain evidence="1">DSM 4184</strain>
    </source>
</reference>
<dbReference type="EMBL" id="CP000504">
    <property type="protein sequence ID" value="ABL87276.1"/>
    <property type="molecule type" value="Genomic_DNA"/>
</dbReference>
<dbReference type="OrthoDB" id="26472at2157"/>
<dbReference type="KEGG" id="pis:Pisl_0093"/>
<keyword evidence="2" id="KW-1185">Reference proteome</keyword>
<evidence type="ECO:0000313" key="2">
    <source>
        <dbReference type="Proteomes" id="UP000002595"/>
    </source>
</evidence>
<evidence type="ECO:0000313" key="1">
    <source>
        <dbReference type="EMBL" id="ABL87276.1"/>
    </source>
</evidence>
<dbReference type="CDD" id="cd00043">
    <property type="entry name" value="CYCLIN_SF"/>
    <property type="match status" value="1"/>
</dbReference>
<dbReference type="AlphaFoldDB" id="A1RQP4"/>
<dbReference type="Proteomes" id="UP000002595">
    <property type="component" value="Chromosome"/>
</dbReference>